<reference evidence="1" key="1">
    <citation type="journal article" date="2014" name="PLoS ONE">
        <title>Transcriptome-Based Identification of ABC Transporters in the Western Tarnished Plant Bug Lygus hesperus.</title>
        <authorList>
            <person name="Hull J.J."/>
            <person name="Chaney K."/>
            <person name="Geib S.M."/>
            <person name="Fabrick J.A."/>
            <person name="Brent C.S."/>
            <person name="Walsh D."/>
            <person name="Lavine L.C."/>
        </authorList>
    </citation>
    <scope>NUCLEOTIDE SEQUENCE</scope>
</reference>
<feature type="non-terminal residue" evidence="1">
    <location>
        <position position="1"/>
    </location>
</feature>
<name>A0A0A9XZL4_LYGHE</name>
<dbReference type="GO" id="GO:0016853">
    <property type="term" value="F:isomerase activity"/>
    <property type="evidence" value="ECO:0007669"/>
    <property type="project" value="UniProtKB-KW"/>
</dbReference>
<proteinExistence type="predicted"/>
<sequence>KDEQRERTKDQHKKEAKSVDRAHILSVLSKCTIFQKVEGGIPIPKGFSQKIESCLDELDQIEETSLVLQALMFSNHVTVGLDPNSDDLSLVDNSSDTQGWYCYQEGELLIGAAEMMTDRKNNFLGVFAHELTHWCMQTVFKNECLPYFQTDPNRVREREYEKIFNDVVDLYNSKITLDGVITSIFELYEKKYWLQELIVRVPHLIAQKGVQSATKILSRHPPTRALLHFYREYVMTELQRFIADGVLEKSRETVLKLNEELGLLQMYRKYKFQFMSRVDIDLQENTSLWVFSSPHPYLSYLKIAWTINCDETTELFYKNNLFCDFNAFAEKFNDITSTFIQLDECKTLFIVCPEIESDASFEDLFRHLKDIFTIKPYKKVILVVKNKMKKQLIGILNHKFISMKKMEFTDLMEESRQLVLNLTITVQGRKGQLKDLLQEEEYHICNGN</sequence>
<reference evidence="1" key="2">
    <citation type="submission" date="2014-07" db="EMBL/GenBank/DDBJ databases">
        <authorList>
            <person name="Hull J."/>
        </authorList>
    </citation>
    <scope>NUCLEOTIDE SEQUENCE</scope>
</reference>
<evidence type="ECO:0000313" key="1">
    <source>
        <dbReference type="EMBL" id="JAG24826.1"/>
    </source>
</evidence>
<dbReference type="AlphaFoldDB" id="A0A0A9XZL4"/>
<accession>A0A0A9XZL4</accession>
<dbReference type="EMBL" id="GBHO01018778">
    <property type="protein sequence ID" value="JAG24826.1"/>
    <property type="molecule type" value="Transcribed_RNA"/>
</dbReference>
<organism evidence="1">
    <name type="scientific">Lygus hesperus</name>
    <name type="common">Western plant bug</name>
    <dbReference type="NCBI Taxonomy" id="30085"/>
    <lineage>
        <taxon>Eukaryota</taxon>
        <taxon>Metazoa</taxon>
        <taxon>Ecdysozoa</taxon>
        <taxon>Arthropoda</taxon>
        <taxon>Hexapoda</taxon>
        <taxon>Insecta</taxon>
        <taxon>Pterygota</taxon>
        <taxon>Neoptera</taxon>
        <taxon>Paraneoptera</taxon>
        <taxon>Hemiptera</taxon>
        <taxon>Heteroptera</taxon>
        <taxon>Panheteroptera</taxon>
        <taxon>Cimicomorpha</taxon>
        <taxon>Miridae</taxon>
        <taxon>Mirini</taxon>
        <taxon>Lygus</taxon>
    </lineage>
</organism>
<protein>
    <submittedName>
        <fullName evidence="1">1-(5-phosphoribosyl)-5-[(5-phosphoribosylamino)methylideneamino] imidazole-4-carboxamide isomerase</fullName>
    </submittedName>
</protein>
<gene>
    <name evidence="1" type="primary">hisA_6</name>
    <name evidence="1" type="ORF">CM83_35600</name>
</gene>
<keyword evidence="1" id="KW-0413">Isomerase</keyword>